<gene>
    <name evidence="12" type="ORF">CLV97_101109</name>
</gene>
<evidence type="ECO:0000313" key="12">
    <source>
        <dbReference type="EMBL" id="PRX42620.1"/>
    </source>
</evidence>
<dbReference type="NCBIfam" id="NF045503">
    <property type="entry name" value="repair_heli_XPB"/>
    <property type="match status" value="1"/>
</dbReference>
<dbReference type="InterPro" id="IPR001650">
    <property type="entry name" value="Helicase_C-like"/>
</dbReference>
<dbReference type="AlphaFoldDB" id="A0A2T0LJN1"/>
<dbReference type="InterPro" id="IPR027417">
    <property type="entry name" value="P-loop_NTPase"/>
</dbReference>
<dbReference type="Pfam" id="PF04851">
    <property type="entry name" value="ResIII"/>
    <property type="match status" value="1"/>
</dbReference>
<dbReference type="Gene3D" id="3.40.50.300">
    <property type="entry name" value="P-loop containing nucleotide triphosphate hydrolases"/>
    <property type="match status" value="2"/>
</dbReference>
<feature type="domain" description="Helicase C-terminal" evidence="11">
    <location>
        <begin position="412"/>
        <end position="555"/>
    </location>
</feature>
<dbReference type="InterPro" id="IPR006935">
    <property type="entry name" value="Helicase/UvrB_N"/>
</dbReference>
<evidence type="ECO:0000313" key="13">
    <source>
        <dbReference type="Proteomes" id="UP000237797"/>
    </source>
</evidence>
<evidence type="ECO:0000256" key="7">
    <source>
        <dbReference type="ARBA" id="ARBA00034617"/>
    </source>
</evidence>
<dbReference type="InterPro" id="IPR014001">
    <property type="entry name" value="Helicase_ATP-bd"/>
</dbReference>
<evidence type="ECO:0000259" key="10">
    <source>
        <dbReference type="PROSITE" id="PS51192"/>
    </source>
</evidence>
<keyword evidence="5" id="KW-0067">ATP-binding</keyword>
<evidence type="ECO:0000256" key="4">
    <source>
        <dbReference type="ARBA" id="ARBA00022806"/>
    </source>
</evidence>
<dbReference type="GO" id="GO:0043138">
    <property type="term" value="F:3'-5' DNA helicase activity"/>
    <property type="evidence" value="ECO:0007669"/>
    <property type="project" value="UniProtKB-EC"/>
</dbReference>
<dbReference type="InterPro" id="IPR050615">
    <property type="entry name" value="ATP-dep_DNA_Helicase"/>
</dbReference>
<dbReference type="Pfam" id="PF13625">
    <property type="entry name" value="Helicase_C_3"/>
    <property type="match status" value="1"/>
</dbReference>
<accession>A0A2T0LJN1</accession>
<dbReference type="PROSITE" id="PS51192">
    <property type="entry name" value="HELICASE_ATP_BIND_1"/>
    <property type="match status" value="1"/>
</dbReference>
<evidence type="ECO:0000256" key="5">
    <source>
        <dbReference type="ARBA" id="ARBA00022840"/>
    </source>
</evidence>
<dbReference type="SMART" id="SM00487">
    <property type="entry name" value="DEXDc"/>
    <property type="match status" value="1"/>
</dbReference>
<comment type="catalytic activity">
    <reaction evidence="9">
        <text>ATP + H2O = ADP + phosphate + H(+)</text>
        <dbReference type="Rhea" id="RHEA:13065"/>
        <dbReference type="ChEBI" id="CHEBI:15377"/>
        <dbReference type="ChEBI" id="CHEBI:15378"/>
        <dbReference type="ChEBI" id="CHEBI:30616"/>
        <dbReference type="ChEBI" id="CHEBI:43474"/>
        <dbReference type="ChEBI" id="CHEBI:456216"/>
        <dbReference type="EC" id="5.6.2.4"/>
    </reaction>
</comment>
<dbReference type="OrthoDB" id="9802848at2"/>
<dbReference type="EMBL" id="PVNE01000001">
    <property type="protein sequence ID" value="PRX42620.1"/>
    <property type="molecule type" value="Genomic_DNA"/>
</dbReference>
<keyword evidence="6" id="KW-0413">Isomerase</keyword>
<evidence type="ECO:0000256" key="6">
    <source>
        <dbReference type="ARBA" id="ARBA00023235"/>
    </source>
</evidence>
<sequence>MSYRPENPLVVQSDRTVLLEVNHPRFEEIRDRLSIFAELVKSPEYVHVYRITPLSLWNAAARGMKAAEMMELLTRYGKFPLPPAVEREIADTVSRYGRVRLENRNGELVLTFRDLEVKNDVLRLSSLKYLREGREGDGLRVPPERRGQLKQELLRLGYPVEDVAGYSEGEPLPVRLRKVCRSGRPFRLRDYQIRAVEAFHQGGNACGGSGVFVLPCGAGKTVVGLAVMERVGQATLILTTNTTSVRQWIGEILDKTDLPPERVGEYTGDRKEVRPVTVATYQILTHRGKKDGAFEHMQLFQQRNWGLIIYDEVHLLPAPIFRATADLQAKRRLGLTATLVREDGREGDVFSLIGPKRYDVPWKELEGQGWIARAECIEIRVPMSSELRRRYMHAAKRQKYRIAAENPEKIPVLEELLDRHRRDRVLIIGQYLSQLRRIAERLSIPLITGQMKQANRDLLFDRFRRGEIPVLVVSKVANFAVDLPDANVAIQVSGTFGSRQEEAQRFGRILRPKGGENRAYFYNLVTRDSLDQEYALHRQLFLVEQGYHYEVREVGGWEGKHVSFAD</sequence>
<keyword evidence="13" id="KW-1185">Reference proteome</keyword>
<dbReference type="InterPro" id="IPR032438">
    <property type="entry name" value="ERCC3_RAD25_C"/>
</dbReference>
<evidence type="ECO:0000259" key="11">
    <source>
        <dbReference type="PROSITE" id="PS51194"/>
    </source>
</evidence>
<dbReference type="Proteomes" id="UP000237797">
    <property type="component" value="Unassembled WGS sequence"/>
</dbReference>
<evidence type="ECO:0000256" key="8">
    <source>
        <dbReference type="ARBA" id="ARBA00034808"/>
    </source>
</evidence>
<evidence type="ECO:0000256" key="1">
    <source>
        <dbReference type="ARBA" id="ARBA00006637"/>
    </source>
</evidence>
<dbReference type="GO" id="GO:0003677">
    <property type="term" value="F:DNA binding"/>
    <property type="evidence" value="ECO:0007669"/>
    <property type="project" value="InterPro"/>
</dbReference>
<dbReference type="SMART" id="SM00490">
    <property type="entry name" value="HELICc"/>
    <property type="match status" value="1"/>
</dbReference>
<evidence type="ECO:0000256" key="9">
    <source>
        <dbReference type="ARBA" id="ARBA00048988"/>
    </source>
</evidence>
<reference evidence="12 13" key="1">
    <citation type="submission" date="2018-03" db="EMBL/GenBank/DDBJ databases">
        <title>Genomic Encyclopedia of Archaeal and Bacterial Type Strains, Phase II (KMG-II): from individual species to whole genera.</title>
        <authorList>
            <person name="Goeker M."/>
        </authorList>
    </citation>
    <scope>NUCLEOTIDE SEQUENCE [LARGE SCALE GENOMIC DNA]</scope>
    <source>
        <strain evidence="12 13">DSM 44946</strain>
    </source>
</reference>
<evidence type="ECO:0000256" key="3">
    <source>
        <dbReference type="ARBA" id="ARBA00022801"/>
    </source>
</evidence>
<dbReference type="PROSITE" id="PS51194">
    <property type="entry name" value="HELICASE_CTER"/>
    <property type="match status" value="1"/>
</dbReference>
<organism evidence="12 13">
    <name type="scientific">Planifilum fimeticola</name>
    <dbReference type="NCBI Taxonomy" id="201975"/>
    <lineage>
        <taxon>Bacteria</taxon>
        <taxon>Bacillati</taxon>
        <taxon>Bacillota</taxon>
        <taxon>Bacilli</taxon>
        <taxon>Bacillales</taxon>
        <taxon>Thermoactinomycetaceae</taxon>
        <taxon>Planifilum</taxon>
    </lineage>
</organism>
<dbReference type="GO" id="GO:0005524">
    <property type="term" value="F:ATP binding"/>
    <property type="evidence" value="ECO:0007669"/>
    <property type="project" value="UniProtKB-KW"/>
</dbReference>
<comment type="catalytic activity">
    <reaction evidence="7">
        <text>Couples ATP hydrolysis with the unwinding of duplex DNA by translocating in the 3'-5' direction.</text>
        <dbReference type="EC" id="5.6.2.4"/>
    </reaction>
</comment>
<evidence type="ECO:0000256" key="2">
    <source>
        <dbReference type="ARBA" id="ARBA00022741"/>
    </source>
</evidence>
<protein>
    <recommendedName>
        <fullName evidence="8">DNA 3'-5' helicase</fullName>
        <ecNumber evidence="8">5.6.2.4</ecNumber>
    </recommendedName>
</protein>
<dbReference type="CDD" id="cd18029">
    <property type="entry name" value="DEXHc_XPB"/>
    <property type="match status" value="1"/>
</dbReference>
<keyword evidence="4" id="KW-0347">Helicase</keyword>
<keyword evidence="3" id="KW-0378">Hydrolase</keyword>
<comment type="similarity">
    <text evidence="1">Belongs to the helicase family. RAD25/XPB subfamily.</text>
</comment>
<dbReference type="InterPro" id="IPR032830">
    <property type="entry name" value="XPB/Ssl2_N"/>
</dbReference>
<dbReference type="GO" id="GO:0016787">
    <property type="term" value="F:hydrolase activity"/>
    <property type="evidence" value="ECO:0007669"/>
    <property type="project" value="UniProtKB-KW"/>
</dbReference>
<dbReference type="CDD" id="cd18789">
    <property type="entry name" value="SF2_C_XPB"/>
    <property type="match status" value="1"/>
</dbReference>
<keyword evidence="2" id="KW-0547">Nucleotide-binding</keyword>
<feature type="domain" description="Helicase ATP-binding" evidence="10">
    <location>
        <begin position="201"/>
        <end position="357"/>
    </location>
</feature>
<dbReference type="PANTHER" id="PTHR11274:SF0">
    <property type="entry name" value="GENERAL TRANSCRIPTION AND DNA REPAIR FACTOR IIH HELICASE SUBUNIT XPB"/>
    <property type="match status" value="1"/>
</dbReference>
<proteinExistence type="inferred from homology"/>
<name>A0A2T0LJN1_9BACL</name>
<dbReference type="Pfam" id="PF16203">
    <property type="entry name" value="ERCC3_RAD25_C"/>
    <property type="match status" value="1"/>
</dbReference>
<dbReference type="EC" id="5.6.2.4" evidence="8"/>
<dbReference type="PANTHER" id="PTHR11274">
    <property type="entry name" value="RAD25/XP-B DNA REPAIR HELICASE"/>
    <property type="match status" value="1"/>
</dbReference>
<dbReference type="SUPFAM" id="SSF52540">
    <property type="entry name" value="P-loop containing nucleoside triphosphate hydrolases"/>
    <property type="match status" value="2"/>
</dbReference>
<dbReference type="PRINTS" id="PR00851">
    <property type="entry name" value="XRODRMPGMNTB"/>
</dbReference>
<dbReference type="RefSeq" id="WP_106343570.1">
    <property type="nucleotide sequence ID" value="NZ_PVNE01000001.1"/>
</dbReference>
<comment type="caution">
    <text evidence="12">The sequence shown here is derived from an EMBL/GenBank/DDBJ whole genome shotgun (WGS) entry which is preliminary data.</text>
</comment>